<reference evidence="1" key="1">
    <citation type="journal article" date="2015" name="Nature">
        <title>Complex archaea that bridge the gap between prokaryotes and eukaryotes.</title>
        <authorList>
            <person name="Spang A."/>
            <person name="Saw J.H."/>
            <person name="Jorgensen S.L."/>
            <person name="Zaremba-Niedzwiedzka K."/>
            <person name="Martijn J."/>
            <person name="Lind A.E."/>
            <person name="van Eijk R."/>
            <person name="Schleper C."/>
            <person name="Guy L."/>
            <person name="Ettema T.J."/>
        </authorList>
    </citation>
    <scope>NUCLEOTIDE SEQUENCE</scope>
</reference>
<gene>
    <name evidence="1" type="ORF">LCGC14_3159860</name>
</gene>
<organism evidence="1">
    <name type="scientific">marine sediment metagenome</name>
    <dbReference type="NCBI Taxonomy" id="412755"/>
    <lineage>
        <taxon>unclassified sequences</taxon>
        <taxon>metagenomes</taxon>
        <taxon>ecological metagenomes</taxon>
    </lineage>
</organism>
<evidence type="ECO:0000313" key="1">
    <source>
        <dbReference type="EMBL" id="KKK46974.1"/>
    </source>
</evidence>
<sequence>VRYCSLTTDSLWPVGTAAYREVRLVKEVS</sequence>
<accession>A0A0F8XYC4</accession>
<feature type="non-terminal residue" evidence="1">
    <location>
        <position position="1"/>
    </location>
</feature>
<proteinExistence type="predicted"/>
<name>A0A0F8XYC4_9ZZZZ</name>
<dbReference type="AlphaFoldDB" id="A0A0F8XYC4"/>
<dbReference type="EMBL" id="LAZR01069811">
    <property type="protein sequence ID" value="KKK46974.1"/>
    <property type="molecule type" value="Genomic_DNA"/>
</dbReference>
<protein>
    <submittedName>
        <fullName evidence="1">Uncharacterized protein</fullName>
    </submittedName>
</protein>
<comment type="caution">
    <text evidence="1">The sequence shown here is derived from an EMBL/GenBank/DDBJ whole genome shotgun (WGS) entry which is preliminary data.</text>
</comment>